<keyword evidence="1" id="KW-0472">Membrane</keyword>
<feature type="transmembrane region" description="Helical" evidence="1">
    <location>
        <begin position="50"/>
        <end position="71"/>
    </location>
</feature>
<dbReference type="Pfam" id="PF06541">
    <property type="entry name" value="ABC_trans_CmpB"/>
    <property type="match status" value="1"/>
</dbReference>
<feature type="transmembrane region" description="Helical" evidence="1">
    <location>
        <begin position="159"/>
        <end position="179"/>
    </location>
</feature>
<organism evidence="2 3">
    <name type="scientific">Acetobacterium paludosum</name>
    <dbReference type="NCBI Taxonomy" id="52693"/>
    <lineage>
        <taxon>Bacteria</taxon>
        <taxon>Bacillati</taxon>
        <taxon>Bacillota</taxon>
        <taxon>Clostridia</taxon>
        <taxon>Eubacteriales</taxon>
        <taxon>Eubacteriaceae</taxon>
        <taxon>Acetobacterium</taxon>
    </lineage>
</organism>
<proteinExistence type="predicted"/>
<comment type="caution">
    <text evidence="2">The sequence shown here is derived from an EMBL/GenBank/DDBJ whole genome shotgun (WGS) entry which is preliminary data.</text>
</comment>
<dbReference type="OrthoDB" id="9789229at2"/>
<evidence type="ECO:0008006" key="4">
    <source>
        <dbReference type="Google" id="ProtNLM"/>
    </source>
</evidence>
<dbReference type="Proteomes" id="UP000616595">
    <property type="component" value="Unassembled WGS sequence"/>
</dbReference>
<evidence type="ECO:0000256" key="1">
    <source>
        <dbReference type="SAM" id="Phobius"/>
    </source>
</evidence>
<reference evidence="2" key="2">
    <citation type="submission" date="2020-10" db="EMBL/GenBank/DDBJ databases">
        <title>Comparative genomics of the Acetobacterium genus.</title>
        <authorList>
            <person name="Marshall C."/>
            <person name="May H."/>
            <person name="Norman S."/>
        </authorList>
    </citation>
    <scope>NUCLEOTIDE SEQUENCE</scope>
    <source>
        <strain evidence="2">DER-2019</strain>
    </source>
</reference>
<feature type="transmembrane region" description="Helical" evidence="1">
    <location>
        <begin position="20"/>
        <end position="44"/>
    </location>
</feature>
<evidence type="ECO:0000313" key="3">
    <source>
        <dbReference type="Proteomes" id="UP000616595"/>
    </source>
</evidence>
<name>A0A923KX97_9FIRM</name>
<dbReference type="AlphaFoldDB" id="A0A923KX97"/>
<dbReference type="InterPro" id="IPR010540">
    <property type="entry name" value="CmpB_TMEM229"/>
</dbReference>
<gene>
    <name evidence="2" type="ORF">GH810_13475</name>
</gene>
<keyword evidence="1" id="KW-0812">Transmembrane</keyword>
<accession>A0A923KX97</accession>
<reference evidence="2" key="1">
    <citation type="submission" date="2019-10" db="EMBL/GenBank/DDBJ databases">
        <authorList>
            <person name="Ross D.E."/>
            <person name="Gulliver D."/>
        </authorList>
    </citation>
    <scope>NUCLEOTIDE SEQUENCE</scope>
    <source>
        <strain evidence="2">DER-2019</strain>
    </source>
</reference>
<dbReference type="EMBL" id="WJBD01000017">
    <property type="protein sequence ID" value="MBC3889325.1"/>
    <property type="molecule type" value="Genomic_DNA"/>
</dbReference>
<keyword evidence="1" id="KW-1133">Transmembrane helix</keyword>
<evidence type="ECO:0000313" key="2">
    <source>
        <dbReference type="EMBL" id="MBC3889325.1"/>
    </source>
</evidence>
<dbReference type="RefSeq" id="WP_148566931.1">
    <property type="nucleotide sequence ID" value="NZ_RXYA01000006.1"/>
</dbReference>
<protein>
    <recommendedName>
        <fullName evidence="4">ABC transporter permease</fullName>
    </recommendedName>
</protein>
<sequence length="221" mass="25638">MVRASKKSFASEIDFYKLFWVFMIGCFLGVVVEILFCLVSNGYIESRQGLIYGPFNPVYGFGAVLMTLVLHPIEHKRWYVIFILSMILGGGFEFISSYVQQFTTGTISWQYQEMPFNLGGRTSLKFSLYWGILGLLWVKEIYPHMSRLIEKIPNHFGIIMTWILVVFMILNMTISALAVNRWTQREEGISENSGFEEFLDQTYPDNFMDKIYPNMVKVGHP</sequence>
<keyword evidence="3" id="KW-1185">Reference proteome</keyword>
<feature type="transmembrane region" description="Helical" evidence="1">
    <location>
        <begin position="78"/>
        <end position="98"/>
    </location>
</feature>
<feature type="transmembrane region" description="Helical" evidence="1">
    <location>
        <begin position="118"/>
        <end position="138"/>
    </location>
</feature>